<gene>
    <name evidence="12" type="ORF">SAMN05421759_11321</name>
</gene>
<organism evidence="12 13">
    <name type="scientific">Roseivivax lentus</name>
    <dbReference type="NCBI Taxonomy" id="633194"/>
    <lineage>
        <taxon>Bacteria</taxon>
        <taxon>Pseudomonadati</taxon>
        <taxon>Pseudomonadota</taxon>
        <taxon>Alphaproteobacteria</taxon>
        <taxon>Rhodobacterales</taxon>
        <taxon>Roseobacteraceae</taxon>
        <taxon>Roseivivax</taxon>
    </lineage>
</organism>
<evidence type="ECO:0000256" key="1">
    <source>
        <dbReference type="ARBA" id="ARBA00000085"/>
    </source>
</evidence>
<evidence type="ECO:0000259" key="10">
    <source>
        <dbReference type="PROSITE" id="PS50109"/>
    </source>
</evidence>
<feature type="transmembrane region" description="Helical" evidence="9">
    <location>
        <begin position="265"/>
        <end position="283"/>
    </location>
</feature>
<dbReference type="Pfam" id="PF00512">
    <property type="entry name" value="HisKA"/>
    <property type="match status" value="1"/>
</dbReference>
<evidence type="ECO:0000259" key="11">
    <source>
        <dbReference type="PROSITE" id="PS50839"/>
    </source>
</evidence>
<sequence>MLKKRSSLPRHTTIAISILIAVCVASLFVVDKSLSYDKATSRLEVEAQAQRLADQIEANIEGLAFIARGVATAVARDTDISDEVFAKIAARFSADAVGLDDGIEILNIAAAPDLVVRHVYPRGPNDSVIGIDYRNLPDQYPGVLTAMASRKPVIAGPVDLAQGGRGLIVRVGVDDLITNSPWGVVSIVARIDDAFDAVADVATASGLDFAVIGDPVTGRPSVFGASDLLPSAAIEVPVEALDQKWTLTAAPSVGWPTSASDTASIWALFAGLGAFVFFVYILLDRFHAARRRAEDRLQDSINAIDDGFAIYDANDRFLTSNDAYRNYYPLSAEKMTPGTSFADIIRFGVDRGEYLDAIGREDAWFEERMRRHRTLDGATVQRLTDGRWLKVSEKLLADGSTVGFRVDITELVQARQAAEAANHAKSIFLDQMSHELRTPLSVLLGYAAFLENPQNLGSYKGLPEDVSKESLSPFVEDIARTGNRIGASGRQLLGLLDRILDISDIEAGGNAAPVTDLCLEGLLSPLVQGRTVLGEPIARVMPDYARLSVQGSANELSRALNAVLRHISHAYPAPDLSVDLREEDELLVLVFEVTGPRYPNVLPGTVFGDRFTLDCGSAEGDDPGLDLVIADRLARKGGAALRYRRVGSETDRIEFVLTRTAYRARTSDAA</sequence>
<dbReference type="SUPFAM" id="SSF47384">
    <property type="entry name" value="Homodimeric domain of signal transducing histidine kinase"/>
    <property type="match status" value="1"/>
</dbReference>
<dbReference type="GO" id="GO:0009927">
    <property type="term" value="F:histidine phosphotransfer kinase activity"/>
    <property type="evidence" value="ECO:0007669"/>
    <property type="project" value="TreeGrafter"/>
</dbReference>
<evidence type="ECO:0000256" key="7">
    <source>
        <dbReference type="ARBA" id="ARBA00022989"/>
    </source>
</evidence>
<evidence type="ECO:0000256" key="9">
    <source>
        <dbReference type="SAM" id="Phobius"/>
    </source>
</evidence>
<evidence type="ECO:0000313" key="12">
    <source>
        <dbReference type="EMBL" id="SIT06148.1"/>
    </source>
</evidence>
<evidence type="ECO:0000256" key="3">
    <source>
        <dbReference type="ARBA" id="ARBA00012438"/>
    </source>
</evidence>
<name>A0A1N7P6H4_9RHOB</name>
<dbReference type="CDD" id="cd00082">
    <property type="entry name" value="HisKA"/>
    <property type="match status" value="1"/>
</dbReference>
<dbReference type="InterPro" id="IPR005467">
    <property type="entry name" value="His_kinase_dom"/>
</dbReference>
<dbReference type="EC" id="2.7.13.3" evidence="3"/>
<dbReference type="GO" id="GO:0000155">
    <property type="term" value="F:phosphorelay sensor kinase activity"/>
    <property type="evidence" value="ECO:0007669"/>
    <property type="project" value="InterPro"/>
</dbReference>
<dbReference type="STRING" id="633194.SAMN05421759_11321"/>
<dbReference type="GO" id="GO:0005886">
    <property type="term" value="C:plasma membrane"/>
    <property type="evidence" value="ECO:0007669"/>
    <property type="project" value="TreeGrafter"/>
</dbReference>
<dbReference type="Gene3D" id="3.30.450.350">
    <property type="entry name" value="CHASE domain"/>
    <property type="match status" value="1"/>
</dbReference>
<comment type="catalytic activity">
    <reaction evidence="1">
        <text>ATP + protein L-histidine = ADP + protein N-phospho-L-histidine.</text>
        <dbReference type="EC" id="2.7.13.3"/>
    </reaction>
</comment>
<reference evidence="13" key="1">
    <citation type="submission" date="2017-01" db="EMBL/GenBank/DDBJ databases">
        <authorList>
            <person name="Varghese N."/>
            <person name="Submissions S."/>
        </authorList>
    </citation>
    <scope>NUCLEOTIDE SEQUENCE [LARGE SCALE GENOMIC DNA]</scope>
    <source>
        <strain evidence="13">DSM 29430</strain>
    </source>
</reference>
<dbReference type="SMART" id="SM01079">
    <property type="entry name" value="CHASE"/>
    <property type="match status" value="1"/>
</dbReference>
<keyword evidence="8 9" id="KW-0472">Membrane</keyword>
<dbReference type="PANTHER" id="PTHR43047:SF72">
    <property type="entry name" value="OSMOSENSING HISTIDINE PROTEIN KINASE SLN1"/>
    <property type="match status" value="1"/>
</dbReference>
<dbReference type="SUPFAM" id="SSF55785">
    <property type="entry name" value="PYP-like sensor domain (PAS domain)"/>
    <property type="match status" value="1"/>
</dbReference>
<dbReference type="Pfam" id="PF03924">
    <property type="entry name" value="CHASE"/>
    <property type="match status" value="1"/>
</dbReference>
<dbReference type="PANTHER" id="PTHR43047">
    <property type="entry name" value="TWO-COMPONENT HISTIDINE PROTEIN KINASE"/>
    <property type="match status" value="1"/>
</dbReference>
<dbReference type="InterPro" id="IPR006189">
    <property type="entry name" value="CHASE_dom"/>
</dbReference>
<evidence type="ECO:0000256" key="4">
    <source>
        <dbReference type="ARBA" id="ARBA00022679"/>
    </source>
</evidence>
<dbReference type="InterPro" id="IPR003661">
    <property type="entry name" value="HisK_dim/P_dom"/>
</dbReference>
<dbReference type="AlphaFoldDB" id="A0A1N7P6H4"/>
<feature type="transmembrane region" description="Helical" evidence="9">
    <location>
        <begin position="12"/>
        <end position="30"/>
    </location>
</feature>
<dbReference type="Pfam" id="PF12860">
    <property type="entry name" value="PAS_7"/>
    <property type="match status" value="1"/>
</dbReference>
<proteinExistence type="predicted"/>
<dbReference type="OrthoDB" id="9801651at2"/>
<dbReference type="InterPro" id="IPR042240">
    <property type="entry name" value="CHASE_sf"/>
</dbReference>
<dbReference type="SMART" id="SM00388">
    <property type="entry name" value="HisKA"/>
    <property type="match status" value="1"/>
</dbReference>
<accession>A0A1N7P6H4</accession>
<dbReference type="Gene3D" id="1.10.287.130">
    <property type="match status" value="1"/>
</dbReference>
<keyword evidence="4" id="KW-0808">Transferase</keyword>
<evidence type="ECO:0000256" key="6">
    <source>
        <dbReference type="ARBA" id="ARBA00022777"/>
    </source>
</evidence>
<dbReference type="EMBL" id="FTOQ01000013">
    <property type="protein sequence ID" value="SIT06148.1"/>
    <property type="molecule type" value="Genomic_DNA"/>
</dbReference>
<feature type="domain" description="CHASE" evidence="11">
    <location>
        <begin position="112"/>
        <end position="202"/>
    </location>
</feature>
<evidence type="ECO:0000256" key="2">
    <source>
        <dbReference type="ARBA" id="ARBA00004370"/>
    </source>
</evidence>
<evidence type="ECO:0000256" key="5">
    <source>
        <dbReference type="ARBA" id="ARBA00022692"/>
    </source>
</evidence>
<feature type="domain" description="Histidine kinase" evidence="10">
    <location>
        <begin position="431"/>
        <end position="661"/>
    </location>
</feature>
<keyword evidence="7 9" id="KW-1133">Transmembrane helix</keyword>
<keyword evidence="5 9" id="KW-0812">Transmembrane</keyword>
<dbReference type="Gene3D" id="3.30.450.20">
    <property type="entry name" value="PAS domain"/>
    <property type="match status" value="1"/>
</dbReference>
<evidence type="ECO:0000256" key="8">
    <source>
        <dbReference type="ARBA" id="ARBA00023136"/>
    </source>
</evidence>
<keyword evidence="13" id="KW-1185">Reference proteome</keyword>
<dbReference type="InterPro" id="IPR036097">
    <property type="entry name" value="HisK_dim/P_sf"/>
</dbReference>
<dbReference type="PROSITE" id="PS50839">
    <property type="entry name" value="CHASE"/>
    <property type="match status" value="1"/>
</dbReference>
<comment type="subcellular location">
    <subcellularLocation>
        <location evidence="2">Membrane</location>
    </subcellularLocation>
</comment>
<dbReference type="RefSeq" id="WP_076449686.1">
    <property type="nucleotide sequence ID" value="NZ_FTOQ01000013.1"/>
</dbReference>
<evidence type="ECO:0000313" key="13">
    <source>
        <dbReference type="Proteomes" id="UP000186684"/>
    </source>
</evidence>
<dbReference type="PROSITE" id="PS50109">
    <property type="entry name" value="HIS_KIN"/>
    <property type="match status" value="1"/>
</dbReference>
<keyword evidence="6" id="KW-0418">Kinase</keyword>
<protein>
    <recommendedName>
        <fullName evidence="3">histidine kinase</fullName>
        <ecNumber evidence="3">2.7.13.3</ecNumber>
    </recommendedName>
</protein>
<dbReference type="InterPro" id="IPR035965">
    <property type="entry name" value="PAS-like_dom_sf"/>
</dbReference>
<dbReference type="Proteomes" id="UP000186684">
    <property type="component" value="Unassembled WGS sequence"/>
</dbReference>